<keyword evidence="3" id="KW-0813">Transport</keyword>
<gene>
    <name evidence="17" type="ORF">C7P63_08275</name>
</gene>
<feature type="domain" description="PTS EIIC type-2" evidence="16">
    <location>
        <begin position="293"/>
        <end position="634"/>
    </location>
</feature>
<feature type="transmembrane region" description="Helical" evidence="13">
    <location>
        <begin position="303"/>
        <end position="326"/>
    </location>
</feature>
<dbReference type="FunFam" id="3.40.50.2300:FF:000014">
    <property type="entry name" value="PTS system fructose-like transporter subunit IIB"/>
    <property type="match status" value="1"/>
</dbReference>
<dbReference type="PROSITE" id="PS00372">
    <property type="entry name" value="PTS_EIIA_TYPE_2_HIS"/>
    <property type="match status" value="1"/>
</dbReference>
<feature type="transmembrane region" description="Helical" evidence="13">
    <location>
        <begin position="537"/>
        <end position="555"/>
    </location>
</feature>
<evidence type="ECO:0000256" key="5">
    <source>
        <dbReference type="ARBA" id="ARBA00022553"/>
    </source>
</evidence>
<dbReference type="GO" id="GO:0005886">
    <property type="term" value="C:plasma membrane"/>
    <property type="evidence" value="ECO:0007669"/>
    <property type="project" value="UniProtKB-SubCell"/>
</dbReference>
<evidence type="ECO:0000256" key="12">
    <source>
        <dbReference type="ARBA" id="ARBA00023136"/>
    </source>
</evidence>
<keyword evidence="12 13" id="KW-0472">Membrane</keyword>
<dbReference type="Gene3D" id="3.40.930.10">
    <property type="entry name" value="Mannitol-specific EII, Chain A"/>
    <property type="match status" value="1"/>
</dbReference>
<evidence type="ECO:0000256" key="1">
    <source>
        <dbReference type="ARBA" id="ARBA00004429"/>
    </source>
</evidence>
<feature type="transmembrane region" description="Helical" evidence="13">
    <location>
        <begin position="421"/>
        <end position="440"/>
    </location>
</feature>
<dbReference type="InterPro" id="IPR004715">
    <property type="entry name" value="PTS_IIA_fruc"/>
</dbReference>
<evidence type="ECO:0000259" key="16">
    <source>
        <dbReference type="PROSITE" id="PS51104"/>
    </source>
</evidence>
<dbReference type="GO" id="GO:0016301">
    <property type="term" value="F:kinase activity"/>
    <property type="evidence" value="ECO:0007669"/>
    <property type="project" value="UniProtKB-KW"/>
</dbReference>
<dbReference type="Gene3D" id="3.40.50.2300">
    <property type="match status" value="1"/>
</dbReference>
<keyword evidence="9 13" id="KW-0812">Transmembrane</keyword>
<dbReference type="GO" id="GO:0005737">
    <property type="term" value="C:cytoplasm"/>
    <property type="evidence" value="ECO:0007669"/>
    <property type="project" value="UniProtKB-SubCell"/>
</dbReference>
<feature type="transmembrane region" description="Helical" evidence="13">
    <location>
        <begin position="338"/>
        <end position="362"/>
    </location>
</feature>
<evidence type="ECO:0000256" key="3">
    <source>
        <dbReference type="ARBA" id="ARBA00022448"/>
    </source>
</evidence>
<dbReference type="PROSITE" id="PS51099">
    <property type="entry name" value="PTS_EIIB_TYPE_2"/>
    <property type="match status" value="1"/>
</dbReference>
<evidence type="ECO:0000259" key="14">
    <source>
        <dbReference type="PROSITE" id="PS51094"/>
    </source>
</evidence>
<dbReference type="InterPro" id="IPR013011">
    <property type="entry name" value="PTS_EIIB_2"/>
</dbReference>
<evidence type="ECO:0000313" key="18">
    <source>
        <dbReference type="Proteomes" id="UP000277864"/>
    </source>
</evidence>
<comment type="subcellular location">
    <subcellularLocation>
        <location evidence="1">Cell inner membrane</location>
        <topology evidence="1">Multi-pass membrane protein</topology>
    </subcellularLocation>
    <subcellularLocation>
        <location evidence="2">Cytoplasm</location>
    </subcellularLocation>
</comment>
<dbReference type="InterPro" id="IPR002178">
    <property type="entry name" value="PTS_EIIA_type-2_dom"/>
</dbReference>
<keyword evidence="18" id="KW-1185">Reference proteome</keyword>
<dbReference type="GO" id="GO:0009401">
    <property type="term" value="P:phosphoenolpyruvate-dependent sugar phosphotransferase system"/>
    <property type="evidence" value="ECO:0007669"/>
    <property type="project" value="UniProtKB-KW"/>
</dbReference>
<feature type="transmembrane region" description="Helical" evidence="13">
    <location>
        <begin position="562"/>
        <end position="581"/>
    </location>
</feature>
<dbReference type="InterPro" id="IPR036095">
    <property type="entry name" value="PTS_EIIB-like_sf"/>
</dbReference>
<dbReference type="InterPro" id="IPR003352">
    <property type="entry name" value="PTS_EIIC"/>
</dbReference>
<comment type="caution">
    <text evidence="17">The sequence shown here is derived from an EMBL/GenBank/DDBJ whole genome shotgun (WGS) entry which is preliminary data.</text>
</comment>
<evidence type="ECO:0000256" key="7">
    <source>
        <dbReference type="ARBA" id="ARBA00022679"/>
    </source>
</evidence>
<feature type="transmembrane region" description="Helical" evidence="13">
    <location>
        <begin position="460"/>
        <end position="482"/>
    </location>
</feature>
<dbReference type="FunFam" id="3.40.930.10:FF:000009">
    <property type="entry name" value="PTS system, fructose specific IIABC component"/>
    <property type="match status" value="1"/>
</dbReference>
<dbReference type="InterPro" id="IPR006327">
    <property type="entry name" value="PTS_IIC_fruc"/>
</dbReference>
<feature type="domain" description="PTS EIIB type-2" evidence="15">
    <location>
        <begin position="170"/>
        <end position="265"/>
    </location>
</feature>
<dbReference type="PANTHER" id="PTHR30505:SF0">
    <property type="entry name" value="FRUCTOSE-LIKE PTS SYSTEM EIIBC COMPONENT-RELATED"/>
    <property type="match status" value="1"/>
</dbReference>
<dbReference type="SUPFAM" id="SSF52794">
    <property type="entry name" value="PTS system IIB component-like"/>
    <property type="match status" value="1"/>
</dbReference>
<dbReference type="InterPro" id="IPR003353">
    <property type="entry name" value="PTS_IIB_fruc"/>
</dbReference>
<dbReference type="GO" id="GO:0005351">
    <property type="term" value="F:carbohydrate:proton symporter activity"/>
    <property type="evidence" value="ECO:0007669"/>
    <property type="project" value="InterPro"/>
</dbReference>
<dbReference type="InterPro" id="IPR016152">
    <property type="entry name" value="PTrfase/Anion_transptr"/>
</dbReference>
<dbReference type="Pfam" id="PF02378">
    <property type="entry name" value="PTS_EIIC"/>
    <property type="match status" value="1"/>
</dbReference>
<keyword evidence="10" id="KW-0418">Kinase</keyword>
<evidence type="ECO:0000256" key="8">
    <source>
        <dbReference type="ARBA" id="ARBA00022683"/>
    </source>
</evidence>
<dbReference type="GO" id="GO:0090563">
    <property type="term" value="F:protein-phosphocysteine-sugar phosphotransferase activity"/>
    <property type="evidence" value="ECO:0007669"/>
    <property type="project" value="TreeGrafter"/>
</dbReference>
<evidence type="ECO:0000256" key="13">
    <source>
        <dbReference type="SAM" id="Phobius"/>
    </source>
</evidence>
<dbReference type="InterPro" id="IPR003501">
    <property type="entry name" value="PTS_EIIB_2/3"/>
</dbReference>
<dbReference type="NCBIfam" id="TIGR01427">
    <property type="entry name" value="PTS_IIC_fructo"/>
    <property type="match status" value="1"/>
</dbReference>
<dbReference type="AlphaFoldDB" id="A0A3R9YIZ2"/>
<dbReference type="CDD" id="cd00211">
    <property type="entry name" value="PTS_IIA_fru"/>
    <property type="match status" value="1"/>
</dbReference>
<evidence type="ECO:0000256" key="11">
    <source>
        <dbReference type="ARBA" id="ARBA00022989"/>
    </source>
</evidence>
<proteinExistence type="predicted"/>
<evidence type="ECO:0000256" key="2">
    <source>
        <dbReference type="ARBA" id="ARBA00004496"/>
    </source>
</evidence>
<evidence type="ECO:0000256" key="9">
    <source>
        <dbReference type="ARBA" id="ARBA00022692"/>
    </source>
</evidence>
<dbReference type="PROSITE" id="PS51094">
    <property type="entry name" value="PTS_EIIA_TYPE_2"/>
    <property type="match status" value="1"/>
</dbReference>
<keyword evidence="7" id="KW-0808">Transferase</keyword>
<feature type="transmembrane region" description="Helical" evidence="13">
    <location>
        <begin position="503"/>
        <end position="525"/>
    </location>
</feature>
<name>A0A3R9YIZ2_9ENTE</name>
<organism evidence="17 18">
    <name type="scientific">Vagococcus humatus</name>
    <dbReference type="NCBI Taxonomy" id="1889241"/>
    <lineage>
        <taxon>Bacteria</taxon>
        <taxon>Bacillati</taxon>
        <taxon>Bacillota</taxon>
        <taxon>Bacilli</taxon>
        <taxon>Lactobacillales</taxon>
        <taxon>Enterococcaceae</taxon>
        <taxon>Vagococcus</taxon>
    </lineage>
</organism>
<dbReference type="NCBIfam" id="TIGR00829">
    <property type="entry name" value="FRU"/>
    <property type="match status" value="1"/>
</dbReference>
<dbReference type="InterPro" id="IPR050864">
    <property type="entry name" value="Bacterial_PTS_Sugar_Transport"/>
</dbReference>
<dbReference type="GO" id="GO:0022877">
    <property type="term" value="F:protein-N(PI)-phosphohistidine-fructose phosphotransferase system transporter activity"/>
    <property type="evidence" value="ECO:0007669"/>
    <property type="project" value="InterPro"/>
</dbReference>
<keyword evidence="4" id="KW-1003">Cell membrane</keyword>
<dbReference type="CDD" id="cd05569">
    <property type="entry name" value="PTS_IIB_fructose"/>
    <property type="match status" value="1"/>
</dbReference>
<dbReference type="SUPFAM" id="SSF55804">
    <property type="entry name" value="Phoshotransferase/anion transport protein"/>
    <property type="match status" value="1"/>
</dbReference>
<accession>A0A3R9YIZ2</accession>
<evidence type="ECO:0000313" key="17">
    <source>
        <dbReference type="EMBL" id="RST88809.1"/>
    </source>
</evidence>
<dbReference type="PANTHER" id="PTHR30505">
    <property type="entry name" value="FRUCTOSE-LIKE PERMEASE"/>
    <property type="match status" value="1"/>
</dbReference>
<dbReference type="Pfam" id="PF02302">
    <property type="entry name" value="PTS_IIB"/>
    <property type="match status" value="1"/>
</dbReference>
<dbReference type="NCBIfam" id="TIGR00848">
    <property type="entry name" value="fruA"/>
    <property type="match status" value="1"/>
</dbReference>
<feature type="transmembrane region" description="Helical" evidence="13">
    <location>
        <begin position="374"/>
        <end position="401"/>
    </location>
</feature>
<keyword evidence="11 13" id="KW-1133">Transmembrane helix</keyword>
<evidence type="ECO:0000259" key="15">
    <source>
        <dbReference type="PROSITE" id="PS51099"/>
    </source>
</evidence>
<dbReference type="Proteomes" id="UP000277864">
    <property type="component" value="Unassembled WGS sequence"/>
</dbReference>
<sequence length="634" mass="67138">MKISDLLLVDNIQLNLNATNKSEIIDQLVHTLSENGYLSDEAAYKQDIWDRENTISTEVGAGIAIPHAKSAAVKQPGLAFGRSLEGITYDKEKCHLFFMIAADEHATNEHLKTLSKLSTYLMDELFRAKLILATSPEEVLEIINQKELEEEQESAIVEESVENSSKDTFLVGVTACTAGIAHTYMAAESLRDAAKSMGMTMKVQTDGSSGTENELTPEEIEQAAGVIIAADRSIDTSRFAGKKIIETNTKKGINHPKELINQVLAMPEPDLSTVKKKVVEEKKDSKKNGALSIYQHLMNGVSFMLPFVVAGGILIAISFMFGVDAANPKSDQFNQFAAFLKTVGGEAAFGLMVPIFAGYVAYSIADRPGLAPGAIGGMIASMGGSGFLGGLIAGFVAGYVVVALKKVFIKLPKSIQGLSPVLLYPVFGTLATTIVIQYVVNKPVSHLNEGMATWLTNMSGSNAMLVGAILAALLVSDMGGPLNKIAYAFGIQMITSGVYEPMAALMCGGMIPPIGLGLATTIFRNKFTEAEREAGKVAYVLGACFITEGVIPFAGADPLRVIPANIIGAAVGGAMSMAMNITLSAPHGGIFVIPIAVNKPVLYLVCILVGSAVTALVAGLLKKPIAQQSLEVAI</sequence>
<feature type="transmembrane region" description="Helical" evidence="13">
    <location>
        <begin position="601"/>
        <end position="621"/>
    </location>
</feature>
<protein>
    <submittedName>
        <fullName evidence="17">PTS fructose transporter subunit IIA</fullName>
    </submittedName>
</protein>
<keyword evidence="6" id="KW-0762">Sugar transport</keyword>
<evidence type="ECO:0000256" key="6">
    <source>
        <dbReference type="ARBA" id="ARBA00022597"/>
    </source>
</evidence>
<keyword evidence="5" id="KW-0597">Phosphoprotein</keyword>
<dbReference type="EMBL" id="PXZH01000005">
    <property type="protein sequence ID" value="RST88809.1"/>
    <property type="molecule type" value="Genomic_DNA"/>
</dbReference>
<feature type="domain" description="PTS EIIA type-2" evidence="14">
    <location>
        <begin position="5"/>
        <end position="146"/>
    </location>
</feature>
<dbReference type="Pfam" id="PF00359">
    <property type="entry name" value="PTS_EIIA_2"/>
    <property type="match status" value="1"/>
</dbReference>
<dbReference type="InterPro" id="IPR013014">
    <property type="entry name" value="PTS_EIIC_2"/>
</dbReference>
<dbReference type="PROSITE" id="PS51104">
    <property type="entry name" value="PTS_EIIC_TYPE_2"/>
    <property type="match status" value="1"/>
</dbReference>
<evidence type="ECO:0000256" key="4">
    <source>
        <dbReference type="ARBA" id="ARBA00022475"/>
    </source>
</evidence>
<keyword evidence="8" id="KW-0598">Phosphotransferase system</keyword>
<evidence type="ECO:0000256" key="10">
    <source>
        <dbReference type="ARBA" id="ARBA00022777"/>
    </source>
</evidence>
<reference evidence="17 18" key="1">
    <citation type="submission" date="2018-03" db="EMBL/GenBank/DDBJ databases">
        <authorList>
            <person name="Gulvik C.A."/>
        </authorList>
    </citation>
    <scope>NUCLEOTIDE SEQUENCE [LARGE SCALE GENOMIC DNA]</scope>
    <source>
        <strain evidence="17 18">JCM 31581</strain>
    </source>
</reference>
<dbReference type="RefSeq" id="WP_125943687.1">
    <property type="nucleotide sequence ID" value="NZ_PXZH01000005.1"/>
</dbReference>
<dbReference type="OrthoDB" id="9782569at2"/>